<dbReference type="EMBL" id="CAUOFW020002060">
    <property type="protein sequence ID" value="CAK9150874.1"/>
    <property type="molecule type" value="Genomic_DNA"/>
</dbReference>
<name>A0ABC8S138_9AQUA</name>
<keyword evidence="2" id="KW-0547">Nucleotide-binding</keyword>
<evidence type="ECO:0000256" key="1">
    <source>
        <dbReference type="ARBA" id="ARBA00022598"/>
    </source>
</evidence>
<feature type="region of interest" description="Disordered" evidence="4">
    <location>
        <begin position="1"/>
        <end position="38"/>
    </location>
</feature>
<evidence type="ECO:0000313" key="5">
    <source>
        <dbReference type="EMBL" id="CAK9150874.1"/>
    </source>
</evidence>
<keyword evidence="6" id="KW-1185">Reference proteome</keyword>
<accession>A0ABC8S138</accession>
<evidence type="ECO:0008006" key="7">
    <source>
        <dbReference type="Google" id="ProtNLM"/>
    </source>
</evidence>
<protein>
    <recommendedName>
        <fullName evidence="7">Folylpolyglutamate synthase</fullName>
    </recommendedName>
</protein>
<evidence type="ECO:0000313" key="6">
    <source>
        <dbReference type="Proteomes" id="UP001642360"/>
    </source>
</evidence>
<dbReference type="AlphaFoldDB" id="A0ABC8S138"/>
<keyword evidence="1" id="KW-0436">Ligase</keyword>
<evidence type="ECO:0000256" key="3">
    <source>
        <dbReference type="ARBA" id="ARBA00022840"/>
    </source>
</evidence>
<dbReference type="InterPro" id="IPR001645">
    <property type="entry name" value="Folylpolyglutamate_synth"/>
</dbReference>
<keyword evidence="3" id="KW-0067">ATP-binding</keyword>
<sequence>MVGGESGTSKPNVSPYEEAMKAPSSLSTKRSRADNSNMGDRFDLLLDYLKILELDESISHMKIIHVAGTKGKAIISSRH</sequence>
<dbReference type="PANTHER" id="PTHR11136:SF16">
    <property type="entry name" value="FOLYLPOLYGLUTAMATE SYNTHASE"/>
    <property type="match status" value="1"/>
</dbReference>
<gene>
    <name evidence="5" type="ORF">ILEXP_LOCUS19025</name>
</gene>
<evidence type="ECO:0000256" key="2">
    <source>
        <dbReference type="ARBA" id="ARBA00022741"/>
    </source>
</evidence>
<organism evidence="5 6">
    <name type="scientific">Ilex paraguariensis</name>
    <name type="common">yerba mate</name>
    <dbReference type="NCBI Taxonomy" id="185542"/>
    <lineage>
        <taxon>Eukaryota</taxon>
        <taxon>Viridiplantae</taxon>
        <taxon>Streptophyta</taxon>
        <taxon>Embryophyta</taxon>
        <taxon>Tracheophyta</taxon>
        <taxon>Spermatophyta</taxon>
        <taxon>Magnoliopsida</taxon>
        <taxon>eudicotyledons</taxon>
        <taxon>Gunneridae</taxon>
        <taxon>Pentapetalae</taxon>
        <taxon>asterids</taxon>
        <taxon>campanulids</taxon>
        <taxon>Aquifoliales</taxon>
        <taxon>Aquifoliaceae</taxon>
        <taxon>Ilex</taxon>
    </lineage>
</organism>
<proteinExistence type="predicted"/>
<comment type="caution">
    <text evidence="5">The sequence shown here is derived from an EMBL/GenBank/DDBJ whole genome shotgun (WGS) entry which is preliminary data.</text>
</comment>
<dbReference type="Proteomes" id="UP001642360">
    <property type="component" value="Unassembled WGS sequence"/>
</dbReference>
<dbReference type="PANTHER" id="PTHR11136">
    <property type="entry name" value="FOLYLPOLYGLUTAMATE SYNTHASE-RELATED"/>
    <property type="match status" value="1"/>
</dbReference>
<dbReference type="GO" id="GO:0005524">
    <property type="term" value="F:ATP binding"/>
    <property type="evidence" value="ECO:0007669"/>
    <property type="project" value="UniProtKB-KW"/>
</dbReference>
<reference evidence="5 6" key="1">
    <citation type="submission" date="2024-02" db="EMBL/GenBank/DDBJ databases">
        <authorList>
            <person name="Vignale AGUSTIN F."/>
            <person name="Sosa J E."/>
            <person name="Modenutti C."/>
        </authorList>
    </citation>
    <scope>NUCLEOTIDE SEQUENCE [LARGE SCALE GENOMIC DNA]</scope>
</reference>
<evidence type="ECO:0000256" key="4">
    <source>
        <dbReference type="SAM" id="MobiDB-lite"/>
    </source>
</evidence>
<feature type="compositionally biased region" description="Polar residues" evidence="4">
    <location>
        <begin position="24"/>
        <end position="38"/>
    </location>
</feature>
<dbReference type="GO" id="GO:0016874">
    <property type="term" value="F:ligase activity"/>
    <property type="evidence" value="ECO:0007669"/>
    <property type="project" value="UniProtKB-KW"/>
</dbReference>